<dbReference type="InterPro" id="IPR001544">
    <property type="entry name" value="Aminotrans_IV"/>
</dbReference>
<dbReference type="Gene3D" id="3.30.470.10">
    <property type="match status" value="1"/>
</dbReference>
<dbReference type="Gene3D" id="3.20.10.10">
    <property type="entry name" value="D-amino Acid Aminotransferase, subunit A, domain 2"/>
    <property type="match status" value="1"/>
</dbReference>
<evidence type="ECO:0000256" key="2">
    <source>
        <dbReference type="ARBA" id="ARBA00003109"/>
    </source>
</evidence>
<evidence type="ECO:0000256" key="14">
    <source>
        <dbReference type="ARBA" id="ARBA00048798"/>
    </source>
</evidence>
<evidence type="ECO:0000256" key="15">
    <source>
        <dbReference type="ARBA" id="ARBA00049229"/>
    </source>
</evidence>
<proteinExistence type="inferred from homology"/>
<evidence type="ECO:0000256" key="9">
    <source>
        <dbReference type="ARBA" id="ARBA00022605"/>
    </source>
</evidence>
<evidence type="ECO:0000256" key="13">
    <source>
        <dbReference type="ARBA" id="ARBA00048212"/>
    </source>
</evidence>
<dbReference type="Pfam" id="PF01063">
    <property type="entry name" value="Aminotran_4"/>
    <property type="match status" value="1"/>
</dbReference>
<comment type="function">
    <text evidence="2">Acts on leucine, isoleucine and valine.</text>
</comment>
<comment type="caution">
    <text evidence="17">The sequence shown here is derived from an EMBL/GenBank/DDBJ whole genome shotgun (WGS) entry which is preliminary data.</text>
</comment>
<evidence type="ECO:0000256" key="6">
    <source>
        <dbReference type="ARBA" id="ARBA00009320"/>
    </source>
</evidence>
<evidence type="ECO:0000256" key="3">
    <source>
        <dbReference type="ARBA" id="ARBA00004824"/>
    </source>
</evidence>
<dbReference type="InterPro" id="IPR043131">
    <property type="entry name" value="BCAT-like_N"/>
</dbReference>
<dbReference type="EMBL" id="JAHESF010000025">
    <property type="protein sequence ID" value="MBT1699448.1"/>
    <property type="molecule type" value="Genomic_DNA"/>
</dbReference>
<dbReference type="GO" id="GO:0008652">
    <property type="term" value="P:amino acid biosynthetic process"/>
    <property type="evidence" value="ECO:0007669"/>
    <property type="project" value="UniProtKB-KW"/>
</dbReference>
<comment type="pathway">
    <text evidence="5">Amino-acid biosynthesis; L-leucine biosynthesis; L-leucine from 3-methyl-2-oxobutanoate: step 4/4.</text>
</comment>
<comment type="catalytic activity">
    <reaction evidence="15">
        <text>L-leucine + 2-oxoglutarate = 4-methyl-2-oxopentanoate + L-glutamate</text>
        <dbReference type="Rhea" id="RHEA:18321"/>
        <dbReference type="ChEBI" id="CHEBI:16810"/>
        <dbReference type="ChEBI" id="CHEBI:17865"/>
        <dbReference type="ChEBI" id="CHEBI:29985"/>
        <dbReference type="ChEBI" id="CHEBI:57427"/>
        <dbReference type="EC" id="2.6.1.42"/>
    </reaction>
</comment>
<dbReference type="InterPro" id="IPR033939">
    <property type="entry name" value="BCAT_family"/>
</dbReference>
<dbReference type="EC" id="2.6.1.42" evidence="7"/>
<dbReference type="PIRSF" id="PIRSF006468">
    <property type="entry name" value="BCAT1"/>
    <property type="match status" value="1"/>
</dbReference>
<keyword evidence="10 17" id="KW-0808">Transferase</keyword>
<dbReference type="NCBIfam" id="TIGR01123">
    <property type="entry name" value="ilvE_II"/>
    <property type="match status" value="1"/>
</dbReference>
<sequence length="358" mass="40431">MATLTSTIAVERIKKSRIDEVDFNNLEFGKYISDHMLVVDYDNGQWGNPSIVPFGEMRMTPAILSLHYGQAVFEGMKAFKMKNGDINIFRPHKHLSRFNKSLDRMCMPTISEEMWLSSLQALIETDQQWIPDGEGSSLYIRPLMFATESRLGVKVSDQYKFVILTCPVGPYQAKPYRLKVEDHYVRTAEGGTGFAKCAGNYGGAFYPTQIARQEGFDQILWTDHKEHRYIDEVGMMNVMFVLNGNLVTPQLSTAILDGVTRDSILTLAKEIPTFKVEERRIALDEIEQGFIKGTLTEAFGAGTAAVVAPIAVINIRGKDYQIPVAGPTSFQQQVKKKLHNLRMGLEPDQYRWNFIVKG</sequence>
<dbReference type="NCBIfam" id="NF009897">
    <property type="entry name" value="PRK13357.1"/>
    <property type="match status" value="1"/>
</dbReference>
<keyword evidence="9" id="KW-0028">Amino-acid biosynthesis</keyword>
<dbReference type="SUPFAM" id="SSF56752">
    <property type="entry name" value="D-aminoacid aminotransferase-like PLP-dependent enzymes"/>
    <property type="match status" value="1"/>
</dbReference>
<evidence type="ECO:0000256" key="5">
    <source>
        <dbReference type="ARBA" id="ARBA00005072"/>
    </source>
</evidence>
<comment type="similarity">
    <text evidence="6">Belongs to the class-IV pyridoxal-phosphate-dependent aminotransferase family.</text>
</comment>
<name>A0AAP2DQF4_9BACT</name>
<keyword evidence="8 17" id="KW-0032">Aminotransferase</keyword>
<evidence type="ECO:0000313" key="17">
    <source>
        <dbReference type="EMBL" id="MBT1699448.1"/>
    </source>
</evidence>
<organism evidence="17 18">
    <name type="scientific">Chryseosolibacter histidini</name>
    <dbReference type="NCBI Taxonomy" id="2782349"/>
    <lineage>
        <taxon>Bacteria</taxon>
        <taxon>Pseudomonadati</taxon>
        <taxon>Bacteroidota</taxon>
        <taxon>Cytophagia</taxon>
        <taxon>Cytophagales</taxon>
        <taxon>Chryseotaleaceae</taxon>
        <taxon>Chryseosolibacter</taxon>
    </lineage>
</organism>
<evidence type="ECO:0000256" key="11">
    <source>
        <dbReference type="ARBA" id="ARBA00022898"/>
    </source>
</evidence>
<dbReference type="GO" id="GO:0009082">
    <property type="term" value="P:branched-chain amino acid biosynthetic process"/>
    <property type="evidence" value="ECO:0007669"/>
    <property type="project" value="UniProtKB-KW"/>
</dbReference>
<evidence type="ECO:0000256" key="7">
    <source>
        <dbReference type="ARBA" id="ARBA00013053"/>
    </source>
</evidence>
<dbReference type="RefSeq" id="WP_254167408.1">
    <property type="nucleotide sequence ID" value="NZ_JAHESF010000025.1"/>
</dbReference>
<evidence type="ECO:0000256" key="8">
    <source>
        <dbReference type="ARBA" id="ARBA00022576"/>
    </source>
</evidence>
<dbReference type="GO" id="GO:0004084">
    <property type="term" value="F:branched-chain-amino-acid transaminase activity"/>
    <property type="evidence" value="ECO:0007669"/>
    <property type="project" value="UniProtKB-EC"/>
</dbReference>
<evidence type="ECO:0000256" key="1">
    <source>
        <dbReference type="ARBA" id="ARBA00001933"/>
    </source>
</evidence>
<dbReference type="InterPro" id="IPR043132">
    <property type="entry name" value="BCAT-like_C"/>
</dbReference>
<keyword evidence="18" id="KW-1185">Reference proteome</keyword>
<evidence type="ECO:0000256" key="16">
    <source>
        <dbReference type="PIRSR" id="PIRSR006468-1"/>
    </source>
</evidence>
<accession>A0AAP2DQF4</accession>
<dbReference type="PANTHER" id="PTHR11825">
    <property type="entry name" value="SUBGROUP IIII AMINOTRANSFERASE"/>
    <property type="match status" value="1"/>
</dbReference>
<dbReference type="PANTHER" id="PTHR11825:SF44">
    <property type="entry name" value="BRANCHED-CHAIN-AMINO-ACID AMINOTRANSFERASE"/>
    <property type="match status" value="1"/>
</dbReference>
<dbReference type="CDD" id="cd01557">
    <property type="entry name" value="BCAT_beta_family"/>
    <property type="match status" value="1"/>
</dbReference>
<comment type="pathway">
    <text evidence="3">Amino-acid biosynthesis; L-isoleucine biosynthesis; L-isoleucine from 2-oxobutanoate: step 4/4.</text>
</comment>
<comment type="pathway">
    <text evidence="4">Amino-acid biosynthesis; L-valine biosynthesis; L-valine from pyruvate: step 4/4.</text>
</comment>
<evidence type="ECO:0000313" key="18">
    <source>
        <dbReference type="Proteomes" id="UP001319200"/>
    </source>
</evidence>
<dbReference type="InterPro" id="IPR036038">
    <property type="entry name" value="Aminotransferase-like"/>
</dbReference>
<dbReference type="Proteomes" id="UP001319200">
    <property type="component" value="Unassembled WGS sequence"/>
</dbReference>
<evidence type="ECO:0000256" key="12">
    <source>
        <dbReference type="ARBA" id="ARBA00023304"/>
    </source>
</evidence>
<dbReference type="InterPro" id="IPR005786">
    <property type="entry name" value="B_amino_transII"/>
</dbReference>
<feature type="modified residue" description="N6-(pyridoxal phosphate)lysine" evidence="16">
    <location>
        <position position="196"/>
    </location>
</feature>
<keyword evidence="11" id="KW-0663">Pyridoxal phosphate</keyword>
<evidence type="ECO:0000256" key="10">
    <source>
        <dbReference type="ARBA" id="ARBA00022679"/>
    </source>
</evidence>
<keyword evidence="12" id="KW-0100">Branched-chain amino acid biosynthesis</keyword>
<dbReference type="AlphaFoldDB" id="A0AAP2DQF4"/>
<protein>
    <recommendedName>
        <fullName evidence="7">branched-chain-amino-acid transaminase</fullName>
        <ecNumber evidence="7">2.6.1.42</ecNumber>
    </recommendedName>
</protein>
<evidence type="ECO:0000256" key="4">
    <source>
        <dbReference type="ARBA" id="ARBA00004931"/>
    </source>
</evidence>
<comment type="catalytic activity">
    <reaction evidence="14">
        <text>L-isoleucine + 2-oxoglutarate = (S)-3-methyl-2-oxopentanoate + L-glutamate</text>
        <dbReference type="Rhea" id="RHEA:24801"/>
        <dbReference type="ChEBI" id="CHEBI:16810"/>
        <dbReference type="ChEBI" id="CHEBI:29985"/>
        <dbReference type="ChEBI" id="CHEBI:35146"/>
        <dbReference type="ChEBI" id="CHEBI:58045"/>
        <dbReference type="EC" id="2.6.1.42"/>
    </reaction>
</comment>
<reference evidence="17 18" key="1">
    <citation type="submission" date="2021-05" db="EMBL/GenBank/DDBJ databases">
        <title>A Polyphasic approach of four new species of the genus Ohtaekwangia: Ohtaekwangia histidinii sp. nov., Ohtaekwangia cretensis sp. nov., Ohtaekwangia indiensis sp. nov., Ohtaekwangia reichenbachii sp. nov. from diverse environment.</title>
        <authorList>
            <person name="Octaviana S."/>
        </authorList>
    </citation>
    <scope>NUCLEOTIDE SEQUENCE [LARGE SCALE GENOMIC DNA]</scope>
    <source>
        <strain evidence="17 18">PWU4</strain>
    </source>
</reference>
<comment type="catalytic activity">
    <reaction evidence="13">
        <text>L-valine + 2-oxoglutarate = 3-methyl-2-oxobutanoate + L-glutamate</text>
        <dbReference type="Rhea" id="RHEA:24813"/>
        <dbReference type="ChEBI" id="CHEBI:11851"/>
        <dbReference type="ChEBI" id="CHEBI:16810"/>
        <dbReference type="ChEBI" id="CHEBI:29985"/>
        <dbReference type="ChEBI" id="CHEBI:57762"/>
        <dbReference type="EC" id="2.6.1.42"/>
    </reaction>
</comment>
<comment type="cofactor">
    <cofactor evidence="1">
        <name>pyridoxal 5'-phosphate</name>
        <dbReference type="ChEBI" id="CHEBI:597326"/>
    </cofactor>
</comment>
<gene>
    <name evidence="17" type="ORF">KK083_21300</name>
</gene>